<dbReference type="EMBL" id="MDYQ01000269">
    <property type="protein sequence ID" value="PRP77359.1"/>
    <property type="molecule type" value="Genomic_DNA"/>
</dbReference>
<dbReference type="Proteomes" id="UP000241769">
    <property type="component" value="Unassembled WGS sequence"/>
</dbReference>
<dbReference type="AlphaFoldDB" id="A0A2P6N076"/>
<accession>A0A2P6N076</accession>
<proteinExistence type="predicted"/>
<dbReference type="OrthoDB" id="411017at2759"/>
<comment type="caution">
    <text evidence="5">The sequence shown here is derived from an EMBL/GenBank/DDBJ whole genome shotgun (WGS) entry which is preliminary data.</text>
</comment>
<evidence type="ECO:0000256" key="3">
    <source>
        <dbReference type="ARBA" id="ARBA00023140"/>
    </source>
</evidence>
<evidence type="ECO:0000256" key="1">
    <source>
        <dbReference type="ARBA" id="ARBA00022593"/>
    </source>
</evidence>
<dbReference type="InterPro" id="IPR008733">
    <property type="entry name" value="PEX11"/>
</dbReference>
<comment type="subcellular location">
    <subcellularLocation>
        <location evidence="4">Peroxisome membrane</location>
    </subcellularLocation>
</comment>
<gene>
    <name evidence="5" type="ORF">PROFUN_05604</name>
</gene>
<evidence type="ECO:0000313" key="6">
    <source>
        <dbReference type="Proteomes" id="UP000241769"/>
    </source>
</evidence>
<evidence type="ECO:0000313" key="5">
    <source>
        <dbReference type="EMBL" id="PRP77359.1"/>
    </source>
</evidence>
<dbReference type="Pfam" id="PF05648">
    <property type="entry name" value="PEX11"/>
    <property type="match status" value="1"/>
</dbReference>
<evidence type="ECO:0000256" key="2">
    <source>
        <dbReference type="ARBA" id="ARBA00023136"/>
    </source>
</evidence>
<keyword evidence="6" id="KW-1185">Reference proteome</keyword>
<name>A0A2P6N076_9EUKA</name>
<protein>
    <submittedName>
        <fullName evidence="5">Peroxisomal biogenesis factor 11 family protein</fullName>
    </submittedName>
</protein>
<keyword evidence="2" id="KW-0472">Membrane</keyword>
<organism evidence="5 6">
    <name type="scientific">Planoprotostelium fungivorum</name>
    <dbReference type="NCBI Taxonomy" id="1890364"/>
    <lineage>
        <taxon>Eukaryota</taxon>
        <taxon>Amoebozoa</taxon>
        <taxon>Evosea</taxon>
        <taxon>Variosea</taxon>
        <taxon>Cavosteliida</taxon>
        <taxon>Cavosteliaceae</taxon>
        <taxon>Planoprotostelium</taxon>
    </lineage>
</organism>
<dbReference type="PANTHER" id="PTHR12652:SF50">
    <property type="entry name" value="PEROXIN 11"/>
    <property type="match status" value="1"/>
</dbReference>
<dbReference type="InParanoid" id="A0A2P6N076"/>
<dbReference type="GO" id="GO:0016559">
    <property type="term" value="P:peroxisome fission"/>
    <property type="evidence" value="ECO:0007669"/>
    <property type="project" value="InterPro"/>
</dbReference>
<sequence length="314" mass="35983">MPKTSYIQPLEVAREEETLLNDHLLTIWSIQSDWSGRLEVSLWFAVLSSLLCAAGTISASDEITSAHTRETIMPDALDVFVDVASLSDGKDKLSKIVQYLLKLIIWRRTILKREPWPEVTRIQKLLSEGRKAFRCTETFKDLKAAREPLEEDIHSSLGKIEYASNILSVLSSFSESFCFISKLCNWNVEKVKKWEPWGDVCWAISCVCDLVLNHVARKRLETRRTQLSAIMYMNSHNMVTSEGEKEKEKMKKMDYEMNTLQINQYKLTFDLIAAYLFARDIDDQWPGTIAITGIFSACLGLLKLIRKSKLKLGC</sequence>
<reference evidence="5 6" key="1">
    <citation type="journal article" date="2018" name="Genome Biol. Evol.">
        <title>Multiple Roots of Fruiting Body Formation in Amoebozoa.</title>
        <authorList>
            <person name="Hillmann F."/>
            <person name="Forbes G."/>
            <person name="Novohradska S."/>
            <person name="Ferling I."/>
            <person name="Riege K."/>
            <person name="Groth M."/>
            <person name="Westermann M."/>
            <person name="Marz M."/>
            <person name="Spaller T."/>
            <person name="Winckler T."/>
            <person name="Schaap P."/>
            <person name="Glockner G."/>
        </authorList>
    </citation>
    <scope>NUCLEOTIDE SEQUENCE [LARGE SCALE GENOMIC DNA]</scope>
    <source>
        <strain evidence="5 6">Jena</strain>
    </source>
</reference>
<evidence type="ECO:0000256" key="4">
    <source>
        <dbReference type="ARBA" id="ARBA00046271"/>
    </source>
</evidence>
<keyword evidence="3" id="KW-0576">Peroxisome</keyword>
<dbReference type="PANTHER" id="PTHR12652">
    <property type="entry name" value="PEROXISOMAL BIOGENESIS FACTOR 11"/>
    <property type="match status" value="1"/>
</dbReference>
<dbReference type="GO" id="GO:0005778">
    <property type="term" value="C:peroxisomal membrane"/>
    <property type="evidence" value="ECO:0007669"/>
    <property type="project" value="UniProtKB-SubCell"/>
</dbReference>
<keyword evidence="1" id="KW-0962">Peroxisome biogenesis</keyword>